<dbReference type="PANTHER" id="PTHR10336:SF36">
    <property type="entry name" value="1-PHOSPHATIDYLINOSITOL 4,5-BISPHOSPHATE PHOSPHODIESTERASE BETA-4"/>
    <property type="match status" value="1"/>
</dbReference>
<dbReference type="SMART" id="SM00054">
    <property type="entry name" value="EFh"/>
    <property type="match status" value="2"/>
</dbReference>
<dbReference type="Gene3D" id="1.10.238.10">
    <property type="entry name" value="EF-hand"/>
    <property type="match status" value="1"/>
</dbReference>
<name>A0A7S2RWD9_9STRA</name>
<dbReference type="EMBL" id="HBHK01012371">
    <property type="protein sequence ID" value="CAD9682634.1"/>
    <property type="molecule type" value="Transcribed_RNA"/>
</dbReference>
<feature type="domain" description="PI-PLC Y-box" evidence="10">
    <location>
        <begin position="412"/>
        <end position="531"/>
    </location>
</feature>
<evidence type="ECO:0000256" key="2">
    <source>
        <dbReference type="ARBA" id="ARBA00022801"/>
    </source>
</evidence>
<sequence>MGCNYSKSGKAAAEQAEKKIGLKTFKSFNARVEEEWKIGDKDGDGVLTLNEVKKIIHKLNISIPEREVKKKFQEFDVDGNKQLDFDEFTQLFSSVQSLPDVKSIFKAACANQDVMLAEELQRYLQSSSHGKCIVSTLESAKLILKYEGAQQKEIDALKDDDDDEQFLNGPSLTYMGFQRLLTDPQVNSAMDPTKHNQVYQDMTRPLSHYFLSSSHNTYLSGNQLSSESSTVAIGKALKLGVRVIELDAWDGPNNCPIVNHGHTMCKPVNFEDCLKIINEVGFTASQYPVVITIENHCSLPQQKTQGEMLKKVFGNKLYFWDGKDLGDGKVDWASGPAEWKSPEDLKGKVVIRDKPVKKKSDKKKSGRNLEKSPSTSPTSSESVSMGGDGDDEEDEDVDYVEHLGVDEQLLRLMYIKNVKLKPEVVKEDAKVKFPEPEYRSSSSLVESKMLKLTKPGFYARDISTYAQRHLVRIYPGGSRVDSSNYDPTPAWNAGCQVVALNYQTFTLPVWLNQGRFSDNGGCGYVLKPHMLLPEGCKGVGVDPWTAQPSKVAMKLVIKVISGHYLPKPLGKSAKSEVIDPYVTVQVHGCEADEAKNSTKYIDDNGFNPVWNEEFTYSIHEPDLAMVSFIVHDFDVVGKDDMIGQRVIPVSALVPGFRMVELHHENCAPQDSYIFVQISIK</sequence>
<dbReference type="GO" id="GO:0048015">
    <property type="term" value="P:phosphatidylinositol-mediated signaling"/>
    <property type="evidence" value="ECO:0007669"/>
    <property type="project" value="TreeGrafter"/>
</dbReference>
<evidence type="ECO:0000256" key="5">
    <source>
        <dbReference type="ARBA" id="ARBA00023098"/>
    </source>
</evidence>
<keyword evidence="3" id="KW-0106">Calcium</keyword>
<dbReference type="InterPro" id="IPR000008">
    <property type="entry name" value="C2_dom"/>
</dbReference>
<dbReference type="InterPro" id="IPR002048">
    <property type="entry name" value="EF_hand_dom"/>
</dbReference>
<evidence type="ECO:0000259" key="9">
    <source>
        <dbReference type="PROSITE" id="PS50004"/>
    </source>
</evidence>
<dbReference type="SUPFAM" id="SSF51695">
    <property type="entry name" value="PLC-like phosphodiesterases"/>
    <property type="match status" value="1"/>
</dbReference>
<reference evidence="12" key="1">
    <citation type="submission" date="2021-01" db="EMBL/GenBank/DDBJ databases">
        <authorList>
            <person name="Corre E."/>
            <person name="Pelletier E."/>
            <person name="Niang G."/>
            <person name="Scheremetjew M."/>
            <person name="Finn R."/>
            <person name="Kale V."/>
            <person name="Holt S."/>
            <person name="Cochrane G."/>
            <person name="Meng A."/>
            <person name="Brown T."/>
            <person name="Cohen L."/>
        </authorList>
    </citation>
    <scope>NUCLEOTIDE SEQUENCE</scope>
    <source>
        <strain evidence="12">NY070348D</strain>
    </source>
</reference>
<proteinExistence type="predicted"/>
<comment type="catalytic activity">
    <reaction evidence="7">
        <text>a 1,2-diacyl-sn-glycero-3-phospho-(1D-myo-inositol-4,5-bisphosphate) + H2O = 1D-myo-inositol 1,4,5-trisphosphate + a 1,2-diacyl-sn-glycerol + H(+)</text>
        <dbReference type="Rhea" id="RHEA:33179"/>
        <dbReference type="ChEBI" id="CHEBI:15377"/>
        <dbReference type="ChEBI" id="CHEBI:15378"/>
        <dbReference type="ChEBI" id="CHEBI:17815"/>
        <dbReference type="ChEBI" id="CHEBI:58456"/>
        <dbReference type="ChEBI" id="CHEBI:203600"/>
        <dbReference type="EC" id="3.1.4.11"/>
    </reaction>
</comment>
<evidence type="ECO:0000256" key="1">
    <source>
        <dbReference type="ARBA" id="ARBA00012368"/>
    </source>
</evidence>
<dbReference type="PRINTS" id="PR00390">
    <property type="entry name" value="PHPHLIPASEC"/>
</dbReference>
<dbReference type="SMART" id="SM00149">
    <property type="entry name" value="PLCYc"/>
    <property type="match status" value="1"/>
</dbReference>
<evidence type="ECO:0000256" key="8">
    <source>
        <dbReference type="SAM" id="MobiDB-lite"/>
    </source>
</evidence>
<dbReference type="GO" id="GO:0016042">
    <property type="term" value="P:lipid catabolic process"/>
    <property type="evidence" value="ECO:0007669"/>
    <property type="project" value="UniProtKB-KW"/>
</dbReference>
<dbReference type="InterPro" id="IPR011992">
    <property type="entry name" value="EF-hand-dom_pair"/>
</dbReference>
<accession>A0A7S2RWD9</accession>
<dbReference type="InterPro" id="IPR000909">
    <property type="entry name" value="PLipase_C_PInositol-sp_X_dom"/>
</dbReference>
<dbReference type="InterPro" id="IPR018247">
    <property type="entry name" value="EF_Hand_1_Ca_BS"/>
</dbReference>
<evidence type="ECO:0000256" key="6">
    <source>
        <dbReference type="ARBA" id="ARBA00023224"/>
    </source>
</evidence>
<evidence type="ECO:0000256" key="4">
    <source>
        <dbReference type="ARBA" id="ARBA00022963"/>
    </source>
</evidence>
<dbReference type="Gene3D" id="2.60.40.150">
    <property type="entry name" value="C2 domain"/>
    <property type="match status" value="1"/>
</dbReference>
<dbReference type="PROSITE" id="PS50222">
    <property type="entry name" value="EF_HAND_2"/>
    <property type="match status" value="2"/>
</dbReference>
<evidence type="ECO:0000259" key="10">
    <source>
        <dbReference type="PROSITE" id="PS50008"/>
    </source>
</evidence>
<keyword evidence="5 7" id="KW-0443">Lipid metabolism</keyword>
<feature type="domain" description="EF-hand" evidence="11">
    <location>
        <begin position="63"/>
        <end position="98"/>
    </location>
</feature>
<gene>
    <name evidence="12" type="ORF">QSP1433_LOCUS7772</name>
</gene>
<dbReference type="Gene3D" id="3.20.20.190">
    <property type="entry name" value="Phosphatidylinositol (PI) phosphodiesterase"/>
    <property type="match status" value="1"/>
</dbReference>
<protein>
    <recommendedName>
        <fullName evidence="1 7">Phosphoinositide phospholipase C</fullName>
        <ecNumber evidence="1 7">3.1.4.11</ecNumber>
    </recommendedName>
</protein>
<dbReference type="InterPro" id="IPR035892">
    <property type="entry name" value="C2_domain_sf"/>
</dbReference>
<feature type="domain" description="C2" evidence="9">
    <location>
        <begin position="538"/>
        <end position="663"/>
    </location>
</feature>
<dbReference type="PROSITE" id="PS50004">
    <property type="entry name" value="C2"/>
    <property type="match status" value="1"/>
</dbReference>
<keyword evidence="4 7" id="KW-0442">Lipid degradation</keyword>
<evidence type="ECO:0000256" key="3">
    <source>
        <dbReference type="ARBA" id="ARBA00022837"/>
    </source>
</evidence>
<dbReference type="Pfam" id="PF00388">
    <property type="entry name" value="PI-PLC-X"/>
    <property type="match status" value="1"/>
</dbReference>
<dbReference type="SUPFAM" id="SSF49562">
    <property type="entry name" value="C2 domain (Calcium/lipid-binding domain, CaLB)"/>
    <property type="match status" value="1"/>
</dbReference>
<dbReference type="GO" id="GO:0004435">
    <property type="term" value="F:phosphatidylinositol-4,5-bisphosphate phospholipase C activity"/>
    <property type="evidence" value="ECO:0007669"/>
    <property type="project" value="UniProtKB-EC"/>
</dbReference>
<feature type="compositionally biased region" description="Low complexity" evidence="8">
    <location>
        <begin position="372"/>
        <end position="385"/>
    </location>
</feature>
<dbReference type="PROSITE" id="PS50007">
    <property type="entry name" value="PIPLC_X_DOMAIN"/>
    <property type="match status" value="1"/>
</dbReference>
<dbReference type="CDD" id="cd15898">
    <property type="entry name" value="EFh_PI-PLC"/>
    <property type="match status" value="1"/>
</dbReference>
<dbReference type="CDD" id="cd08558">
    <property type="entry name" value="PI-PLCc_eukaryota"/>
    <property type="match status" value="1"/>
</dbReference>
<dbReference type="SUPFAM" id="SSF47473">
    <property type="entry name" value="EF-hand"/>
    <property type="match status" value="1"/>
</dbReference>
<dbReference type="GO" id="GO:0051209">
    <property type="term" value="P:release of sequestered calcium ion into cytosol"/>
    <property type="evidence" value="ECO:0007669"/>
    <property type="project" value="TreeGrafter"/>
</dbReference>
<dbReference type="InterPro" id="IPR001711">
    <property type="entry name" value="PLipase_C_Pinositol-sp_Y"/>
</dbReference>
<dbReference type="PROSITE" id="PS50008">
    <property type="entry name" value="PIPLC_Y_DOMAIN"/>
    <property type="match status" value="1"/>
</dbReference>
<dbReference type="EC" id="3.1.4.11" evidence="1 7"/>
<dbReference type="PANTHER" id="PTHR10336">
    <property type="entry name" value="PHOSPHOINOSITIDE-SPECIFIC PHOSPHOLIPASE C FAMILY PROTEIN"/>
    <property type="match status" value="1"/>
</dbReference>
<dbReference type="Pfam" id="PF00387">
    <property type="entry name" value="PI-PLC-Y"/>
    <property type="match status" value="1"/>
</dbReference>
<dbReference type="AlphaFoldDB" id="A0A7S2RWD9"/>
<dbReference type="InterPro" id="IPR001192">
    <property type="entry name" value="PI-PLC_fam"/>
</dbReference>
<keyword evidence="2 7" id="KW-0378">Hydrolase</keyword>
<evidence type="ECO:0000259" key="11">
    <source>
        <dbReference type="PROSITE" id="PS50222"/>
    </source>
</evidence>
<keyword evidence="6" id="KW-0807">Transducer</keyword>
<organism evidence="12">
    <name type="scientific">Mucochytrium quahogii</name>
    <dbReference type="NCBI Taxonomy" id="96639"/>
    <lineage>
        <taxon>Eukaryota</taxon>
        <taxon>Sar</taxon>
        <taxon>Stramenopiles</taxon>
        <taxon>Bigyra</taxon>
        <taxon>Labyrinthulomycetes</taxon>
        <taxon>Thraustochytrida</taxon>
        <taxon>Thraustochytriidae</taxon>
        <taxon>Mucochytrium</taxon>
    </lineage>
</organism>
<dbReference type="CDD" id="cd00275">
    <property type="entry name" value="C2_PLC_like"/>
    <property type="match status" value="1"/>
</dbReference>
<feature type="domain" description="EF-hand" evidence="11">
    <location>
        <begin position="27"/>
        <end position="62"/>
    </location>
</feature>
<evidence type="ECO:0000313" key="12">
    <source>
        <dbReference type="EMBL" id="CAD9682634.1"/>
    </source>
</evidence>
<feature type="region of interest" description="Disordered" evidence="8">
    <location>
        <begin position="350"/>
        <end position="395"/>
    </location>
</feature>
<dbReference type="SMART" id="SM00239">
    <property type="entry name" value="C2"/>
    <property type="match status" value="1"/>
</dbReference>
<dbReference type="Pfam" id="PF13499">
    <property type="entry name" value="EF-hand_7"/>
    <property type="match status" value="1"/>
</dbReference>
<dbReference type="InterPro" id="IPR017946">
    <property type="entry name" value="PLC-like_Pdiesterase_TIM-brl"/>
</dbReference>
<evidence type="ECO:0000256" key="7">
    <source>
        <dbReference type="RuleBase" id="RU361133"/>
    </source>
</evidence>
<dbReference type="GO" id="GO:0005509">
    <property type="term" value="F:calcium ion binding"/>
    <property type="evidence" value="ECO:0007669"/>
    <property type="project" value="InterPro"/>
</dbReference>
<dbReference type="Pfam" id="PF00168">
    <property type="entry name" value="C2"/>
    <property type="match status" value="1"/>
</dbReference>
<dbReference type="SMART" id="SM00148">
    <property type="entry name" value="PLCXc"/>
    <property type="match status" value="1"/>
</dbReference>
<dbReference type="PROSITE" id="PS00018">
    <property type="entry name" value="EF_HAND_1"/>
    <property type="match status" value="2"/>
</dbReference>
<feature type="compositionally biased region" description="Basic residues" evidence="8">
    <location>
        <begin position="355"/>
        <end position="366"/>
    </location>
</feature>